<feature type="transmembrane region" description="Helical" evidence="7">
    <location>
        <begin position="98"/>
        <end position="124"/>
    </location>
</feature>
<proteinExistence type="inferred from homology"/>
<feature type="transmembrane region" description="Helical" evidence="7">
    <location>
        <begin position="56"/>
        <end position="78"/>
    </location>
</feature>
<dbReference type="GO" id="GO:0042158">
    <property type="term" value="P:lipoprotein biosynthetic process"/>
    <property type="evidence" value="ECO:0007669"/>
    <property type="project" value="UniProtKB-UniRule"/>
</dbReference>
<dbReference type="PANTHER" id="PTHR30589">
    <property type="entry name" value="PROLIPOPROTEIN DIACYLGLYCERYL TRANSFERASE"/>
    <property type="match status" value="1"/>
</dbReference>
<keyword evidence="4 7" id="KW-0812">Transmembrane</keyword>
<dbReference type="PROSITE" id="PS01311">
    <property type="entry name" value="LGT"/>
    <property type="match status" value="1"/>
</dbReference>
<name>A0A1H7KX98_AQUAM</name>
<feature type="transmembrane region" description="Helical" evidence="7">
    <location>
        <begin position="131"/>
        <end position="151"/>
    </location>
</feature>
<keyword evidence="9" id="KW-1185">Reference proteome</keyword>
<organism evidence="8 9">
    <name type="scientific">Aquimarina amphilecti</name>
    <dbReference type="NCBI Taxonomy" id="1038014"/>
    <lineage>
        <taxon>Bacteria</taxon>
        <taxon>Pseudomonadati</taxon>
        <taxon>Bacteroidota</taxon>
        <taxon>Flavobacteriia</taxon>
        <taxon>Flavobacteriales</taxon>
        <taxon>Flavobacteriaceae</taxon>
        <taxon>Aquimarina</taxon>
    </lineage>
</organism>
<feature type="binding site" evidence="7">
    <location>
        <position position="150"/>
    </location>
    <ligand>
        <name>a 1,2-diacyl-sn-glycero-3-phospho-(1'-sn-glycerol)</name>
        <dbReference type="ChEBI" id="CHEBI:64716"/>
    </ligand>
</feature>
<gene>
    <name evidence="7" type="primary">lgt</name>
    <name evidence="8" type="ORF">SAMN04487910_1460</name>
</gene>
<comment type="function">
    <text evidence="7">Catalyzes the transfer of the diacylglyceryl group from phosphatidylglycerol to the sulfhydryl group of the N-terminal cysteine of a prolipoprotein, the first step in the formation of mature lipoproteins.</text>
</comment>
<dbReference type="GO" id="GO:0008961">
    <property type="term" value="F:phosphatidylglycerol-prolipoprotein diacylglyceryl transferase activity"/>
    <property type="evidence" value="ECO:0007669"/>
    <property type="project" value="UniProtKB-UniRule"/>
</dbReference>
<keyword evidence="6 7" id="KW-0472">Membrane</keyword>
<comment type="catalytic activity">
    <reaction evidence="7">
        <text>L-cysteinyl-[prolipoprotein] + a 1,2-diacyl-sn-glycero-3-phospho-(1'-sn-glycerol) = an S-1,2-diacyl-sn-glyceryl-L-cysteinyl-[prolipoprotein] + sn-glycerol 1-phosphate + H(+)</text>
        <dbReference type="Rhea" id="RHEA:56712"/>
        <dbReference type="Rhea" id="RHEA-COMP:14679"/>
        <dbReference type="Rhea" id="RHEA-COMP:14680"/>
        <dbReference type="ChEBI" id="CHEBI:15378"/>
        <dbReference type="ChEBI" id="CHEBI:29950"/>
        <dbReference type="ChEBI" id="CHEBI:57685"/>
        <dbReference type="ChEBI" id="CHEBI:64716"/>
        <dbReference type="ChEBI" id="CHEBI:140658"/>
        <dbReference type="EC" id="2.5.1.145"/>
    </reaction>
</comment>
<keyword evidence="8" id="KW-0449">Lipoprotein</keyword>
<evidence type="ECO:0000256" key="5">
    <source>
        <dbReference type="ARBA" id="ARBA00022989"/>
    </source>
</evidence>
<dbReference type="STRING" id="1038014.SAMN04487910_1460"/>
<reference evidence="9" key="1">
    <citation type="submission" date="2016-10" db="EMBL/GenBank/DDBJ databases">
        <authorList>
            <person name="Varghese N."/>
            <person name="Submissions S."/>
        </authorList>
    </citation>
    <scope>NUCLEOTIDE SEQUENCE [LARGE SCALE GENOMIC DNA]</scope>
    <source>
        <strain evidence="9">DSM 25232 / NCIMB 14723 / 92V</strain>
    </source>
</reference>
<feature type="transmembrane region" description="Helical" evidence="7">
    <location>
        <begin position="12"/>
        <end position="36"/>
    </location>
</feature>
<dbReference type="InterPro" id="IPR001640">
    <property type="entry name" value="Lgt"/>
</dbReference>
<evidence type="ECO:0000256" key="6">
    <source>
        <dbReference type="ARBA" id="ARBA00023136"/>
    </source>
</evidence>
<dbReference type="RefSeq" id="WP_091407058.1">
    <property type="nucleotide sequence ID" value="NZ_FOAB01000002.1"/>
</dbReference>
<accession>A0A1H7KX98</accession>
<comment type="similarity">
    <text evidence="1 7">Belongs to the Lgt family.</text>
</comment>
<dbReference type="OrthoDB" id="871140at2"/>
<sequence>MEPIYWNVDPEITTLFGVFPLKYYGLLFVIGLLLSYRILKKIFISENISLKNLDTLANYIFIGTLVGARLGHCLFYDFEYFSQHPLEIFLPFKISSDGWTFTGFTGLASHGGAIGILIAITVFIKKTKLPFLWIMDKTAIVIPIGCAFIRFGNFMNSEIYGKPTNSNYGVIFMKDDLIARHPTQLYEAFSFLIIFVILWFINKKKIFSKQNGVVFGIFLMLMFSARFIIEFSKENQVAFEDSMSLNMGQILSIPFIIAGAILIIFKTKKIKVTPSKT</sequence>
<keyword evidence="2 7" id="KW-1003">Cell membrane</keyword>
<feature type="transmembrane region" description="Helical" evidence="7">
    <location>
        <begin position="213"/>
        <end position="229"/>
    </location>
</feature>
<feature type="transmembrane region" description="Helical" evidence="7">
    <location>
        <begin position="183"/>
        <end position="201"/>
    </location>
</feature>
<dbReference type="HAMAP" id="MF_01147">
    <property type="entry name" value="Lgt"/>
    <property type="match status" value="1"/>
</dbReference>
<evidence type="ECO:0000313" key="8">
    <source>
        <dbReference type="EMBL" id="SEK91409.1"/>
    </source>
</evidence>
<dbReference type="Proteomes" id="UP000198521">
    <property type="component" value="Unassembled WGS sequence"/>
</dbReference>
<dbReference type="PANTHER" id="PTHR30589:SF0">
    <property type="entry name" value="PHOSPHATIDYLGLYCEROL--PROLIPOPROTEIN DIACYLGLYCERYL TRANSFERASE"/>
    <property type="match status" value="1"/>
</dbReference>
<dbReference type="Pfam" id="PF01790">
    <property type="entry name" value="LGT"/>
    <property type="match status" value="1"/>
</dbReference>
<dbReference type="EMBL" id="FOAB01000002">
    <property type="protein sequence ID" value="SEK91409.1"/>
    <property type="molecule type" value="Genomic_DNA"/>
</dbReference>
<dbReference type="UniPathway" id="UPA00664"/>
<evidence type="ECO:0000313" key="9">
    <source>
        <dbReference type="Proteomes" id="UP000198521"/>
    </source>
</evidence>
<evidence type="ECO:0000256" key="4">
    <source>
        <dbReference type="ARBA" id="ARBA00022692"/>
    </source>
</evidence>
<evidence type="ECO:0000256" key="2">
    <source>
        <dbReference type="ARBA" id="ARBA00022475"/>
    </source>
</evidence>
<comment type="pathway">
    <text evidence="7">Protein modification; lipoprotein biosynthesis (diacylglyceryl transfer).</text>
</comment>
<dbReference type="EC" id="2.5.1.145" evidence="7"/>
<keyword evidence="5 7" id="KW-1133">Transmembrane helix</keyword>
<dbReference type="AlphaFoldDB" id="A0A1H7KX98"/>
<protein>
    <recommendedName>
        <fullName evidence="7">Phosphatidylglycerol--prolipoprotein diacylglyceryl transferase</fullName>
        <ecNumber evidence="7">2.5.1.145</ecNumber>
    </recommendedName>
</protein>
<dbReference type="GO" id="GO:0005886">
    <property type="term" value="C:plasma membrane"/>
    <property type="evidence" value="ECO:0007669"/>
    <property type="project" value="UniProtKB-SubCell"/>
</dbReference>
<keyword evidence="3 7" id="KW-0808">Transferase</keyword>
<feature type="transmembrane region" description="Helical" evidence="7">
    <location>
        <begin position="249"/>
        <end position="265"/>
    </location>
</feature>
<evidence type="ECO:0000256" key="3">
    <source>
        <dbReference type="ARBA" id="ARBA00022679"/>
    </source>
</evidence>
<dbReference type="NCBIfam" id="TIGR00544">
    <property type="entry name" value="lgt"/>
    <property type="match status" value="1"/>
</dbReference>
<comment type="subcellular location">
    <subcellularLocation>
        <location evidence="7">Cell membrane</location>
        <topology evidence="7">Multi-pass membrane protein</topology>
    </subcellularLocation>
</comment>
<evidence type="ECO:0000256" key="7">
    <source>
        <dbReference type="HAMAP-Rule" id="MF_01147"/>
    </source>
</evidence>
<evidence type="ECO:0000256" key="1">
    <source>
        <dbReference type="ARBA" id="ARBA00007150"/>
    </source>
</evidence>